<accession>A0ABV7GK36</accession>
<reference evidence="2" key="1">
    <citation type="journal article" date="2019" name="Int. J. Syst. Evol. Microbiol.">
        <title>The Global Catalogue of Microorganisms (GCM) 10K type strain sequencing project: providing services to taxonomists for standard genome sequencing and annotation.</title>
        <authorList>
            <consortium name="The Broad Institute Genomics Platform"/>
            <consortium name="The Broad Institute Genome Sequencing Center for Infectious Disease"/>
            <person name="Wu L."/>
            <person name="Ma J."/>
        </authorList>
    </citation>
    <scope>NUCLEOTIDE SEQUENCE [LARGE SCALE GENOMIC DNA]</scope>
    <source>
        <strain evidence="2">KCTC 52366</strain>
    </source>
</reference>
<dbReference type="Gene3D" id="1.10.3700.10">
    <property type="entry name" value="AGR C 984p-like"/>
    <property type="match status" value="1"/>
</dbReference>
<dbReference type="RefSeq" id="WP_275631999.1">
    <property type="nucleotide sequence ID" value="NZ_JARGYD010000002.1"/>
</dbReference>
<proteinExistence type="predicted"/>
<evidence type="ECO:0000313" key="1">
    <source>
        <dbReference type="EMBL" id="MFC3141750.1"/>
    </source>
</evidence>
<dbReference type="SUPFAM" id="SSF158837">
    <property type="entry name" value="AGR C 984p-like"/>
    <property type="match status" value="1"/>
</dbReference>
<name>A0ABV7GK36_9RHOB</name>
<comment type="caution">
    <text evidence="1">The sequence shown here is derived from an EMBL/GenBank/DDBJ whole genome shotgun (WGS) entry which is preliminary data.</text>
</comment>
<protein>
    <submittedName>
        <fullName evidence="1">DUF1217 domain-containing protein</fullName>
    </submittedName>
</protein>
<dbReference type="Proteomes" id="UP001595632">
    <property type="component" value="Unassembled WGS sequence"/>
</dbReference>
<dbReference type="InterPro" id="IPR023157">
    <property type="entry name" value="AGR-C-984p-like_sf"/>
</dbReference>
<organism evidence="1 2">
    <name type="scientific">Psychromarinibacter halotolerans</name>
    <dbReference type="NCBI Taxonomy" id="1775175"/>
    <lineage>
        <taxon>Bacteria</taxon>
        <taxon>Pseudomonadati</taxon>
        <taxon>Pseudomonadota</taxon>
        <taxon>Alphaproteobacteria</taxon>
        <taxon>Rhodobacterales</taxon>
        <taxon>Paracoccaceae</taxon>
        <taxon>Psychromarinibacter</taxon>
    </lineage>
</organism>
<keyword evidence="2" id="KW-1185">Reference proteome</keyword>
<dbReference type="EMBL" id="JBHRTB010000010">
    <property type="protein sequence ID" value="MFC3141750.1"/>
    <property type="molecule type" value="Genomic_DNA"/>
</dbReference>
<sequence>MISTAGLSPFVGITLVRENREMFEADVQRDPMAKREIDAFRERIGGMETVEDLVNDYEVFSFVMKSFGMEKEIYAKAMMKEIFTADPDDDKSLINRLTDDKYTLANEELGFNADGTADANFTDPDWVEEMVERYTEQRLIDTQSDVNESVGTALAFEQKVSGLTSWYKVLADTEMKEFIMTAFGMPESSANASVDSLKKMLEKRMDIEDLQDPEVQEKLIRQFSAFAAVTQSQTTENAAVTLLSQGNSYNMVTIDIDSIQGFSGYGTR</sequence>
<dbReference type="InterPro" id="IPR010626">
    <property type="entry name" value="DUF1217"/>
</dbReference>
<gene>
    <name evidence="1" type="ORF">ACFOGP_03470</name>
</gene>
<evidence type="ECO:0000313" key="2">
    <source>
        <dbReference type="Proteomes" id="UP001595632"/>
    </source>
</evidence>
<dbReference type="Pfam" id="PF06748">
    <property type="entry name" value="DUF1217"/>
    <property type="match status" value="1"/>
</dbReference>